<proteinExistence type="predicted"/>
<keyword evidence="2" id="KW-1185">Reference proteome</keyword>
<protein>
    <submittedName>
        <fullName evidence="1">Uncharacterized protein</fullName>
    </submittedName>
</protein>
<dbReference type="EMBL" id="CM056742">
    <property type="protein sequence ID" value="KAJ8674670.1"/>
    <property type="molecule type" value="Genomic_DNA"/>
</dbReference>
<sequence length="120" mass="13534">MLLWGSCNRPPLLDTSLLSPPGILLNIAELALFYLLLKGARELFFEDLDLARERYYQEEQEELDDIEDQQQHRLGPSSSSLYHCGGGAGGGHNRDNRRNSNRYCSNLDSGHHQAGPSSRY</sequence>
<gene>
    <name evidence="1" type="ORF">QAD02_010456</name>
</gene>
<reference evidence="1" key="1">
    <citation type="submission" date="2023-04" db="EMBL/GenBank/DDBJ databases">
        <title>A chromosome-level genome assembly of the parasitoid wasp Eretmocerus hayati.</title>
        <authorList>
            <person name="Zhong Y."/>
            <person name="Liu S."/>
            <person name="Liu Y."/>
        </authorList>
    </citation>
    <scope>NUCLEOTIDE SEQUENCE</scope>
    <source>
        <strain evidence="1">ZJU_SS_LIU_2023</strain>
    </source>
</reference>
<dbReference type="Proteomes" id="UP001239111">
    <property type="component" value="Chromosome 2"/>
</dbReference>
<organism evidence="1 2">
    <name type="scientific">Eretmocerus hayati</name>
    <dbReference type="NCBI Taxonomy" id="131215"/>
    <lineage>
        <taxon>Eukaryota</taxon>
        <taxon>Metazoa</taxon>
        <taxon>Ecdysozoa</taxon>
        <taxon>Arthropoda</taxon>
        <taxon>Hexapoda</taxon>
        <taxon>Insecta</taxon>
        <taxon>Pterygota</taxon>
        <taxon>Neoptera</taxon>
        <taxon>Endopterygota</taxon>
        <taxon>Hymenoptera</taxon>
        <taxon>Apocrita</taxon>
        <taxon>Proctotrupomorpha</taxon>
        <taxon>Chalcidoidea</taxon>
        <taxon>Aphelinidae</taxon>
        <taxon>Aphelininae</taxon>
        <taxon>Eretmocerus</taxon>
    </lineage>
</organism>
<evidence type="ECO:0000313" key="2">
    <source>
        <dbReference type="Proteomes" id="UP001239111"/>
    </source>
</evidence>
<accession>A0ACC2NYM8</accession>
<evidence type="ECO:0000313" key="1">
    <source>
        <dbReference type="EMBL" id="KAJ8674670.1"/>
    </source>
</evidence>
<comment type="caution">
    <text evidence="1">The sequence shown here is derived from an EMBL/GenBank/DDBJ whole genome shotgun (WGS) entry which is preliminary data.</text>
</comment>
<name>A0ACC2NYM8_9HYME</name>